<proteinExistence type="predicted"/>
<name>A0A834HDE5_RHOSS</name>
<feature type="region of interest" description="Disordered" evidence="1">
    <location>
        <begin position="64"/>
        <end position="88"/>
    </location>
</feature>
<dbReference type="AlphaFoldDB" id="A0A834HDE5"/>
<evidence type="ECO:0000256" key="1">
    <source>
        <dbReference type="SAM" id="MobiDB-lite"/>
    </source>
</evidence>
<feature type="signal peptide" evidence="2">
    <location>
        <begin position="1"/>
        <end position="15"/>
    </location>
</feature>
<dbReference type="EMBL" id="WJXA01000002">
    <property type="protein sequence ID" value="KAF7151038.1"/>
    <property type="molecule type" value="Genomic_DNA"/>
</dbReference>
<organism evidence="3 4">
    <name type="scientific">Rhododendron simsii</name>
    <name type="common">Sims's rhododendron</name>
    <dbReference type="NCBI Taxonomy" id="118357"/>
    <lineage>
        <taxon>Eukaryota</taxon>
        <taxon>Viridiplantae</taxon>
        <taxon>Streptophyta</taxon>
        <taxon>Embryophyta</taxon>
        <taxon>Tracheophyta</taxon>
        <taxon>Spermatophyta</taxon>
        <taxon>Magnoliopsida</taxon>
        <taxon>eudicotyledons</taxon>
        <taxon>Gunneridae</taxon>
        <taxon>Pentapetalae</taxon>
        <taxon>asterids</taxon>
        <taxon>Ericales</taxon>
        <taxon>Ericaceae</taxon>
        <taxon>Ericoideae</taxon>
        <taxon>Rhodoreae</taxon>
        <taxon>Rhododendron</taxon>
    </lineage>
</organism>
<dbReference type="Proteomes" id="UP000626092">
    <property type="component" value="Unassembled WGS sequence"/>
</dbReference>
<feature type="compositionally biased region" description="Basic and acidic residues" evidence="1">
    <location>
        <begin position="74"/>
        <end position="88"/>
    </location>
</feature>
<evidence type="ECO:0000256" key="2">
    <source>
        <dbReference type="SAM" id="SignalP"/>
    </source>
</evidence>
<evidence type="ECO:0000313" key="3">
    <source>
        <dbReference type="EMBL" id="KAF7151038.1"/>
    </source>
</evidence>
<sequence length="88" mass="9674">MCWWWWLWPTDVVEGASIVAVGVGGVRWCGASEQRETGREEEGQNCGGSGAGDVANEFLINSHGSYGGFGGGVGEKRREEKRREKQER</sequence>
<keyword evidence="2" id="KW-0732">Signal</keyword>
<evidence type="ECO:0008006" key="5">
    <source>
        <dbReference type="Google" id="ProtNLM"/>
    </source>
</evidence>
<accession>A0A834HDE5</accession>
<protein>
    <recommendedName>
        <fullName evidence="5">Glycine-rich protein</fullName>
    </recommendedName>
</protein>
<reference evidence="3" key="1">
    <citation type="submission" date="2019-11" db="EMBL/GenBank/DDBJ databases">
        <authorList>
            <person name="Liu Y."/>
            <person name="Hou J."/>
            <person name="Li T.-Q."/>
            <person name="Guan C.-H."/>
            <person name="Wu X."/>
            <person name="Wu H.-Z."/>
            <person name="Ling F."/>
            <person name="Zhang R."/>
            <person name="Shi X.-G."/>
            <person name="Ren J.-P."/>
            <person name="Chen E.-F."/>
            <person name="Sun J.-M."/>
        </authorList>
    </citation>
    <scope>NUCLEOTIDE SEQUENCE</scope>
    <source>
        <strain evidence="3">Adult_tree_wgs_1</strain>
        <tissue evidence="3">Leaves</tissue>
    </source>
</reference>
<evidence type="ECO:0000313" key="4">
    <source>
        <dbReference type="Proteomes" id="UP000626092"/>
    </source>
</evidence>
<gene>
    <name evidence="3" type="ORF">RHSIM_Rhsim02G0227600</name>
</gene>
<feature type="chain" id="PRO_5032560314" description="Glycine-rich protein" evidence="2">
    <location>
        <begin position="16"/>
        <end position="88"/>
    </location>
</feature>
<keyword evidence="4" id="KW-1185">Reference proteome</keyword>
<comment type="caution">
    <text evidence="3">The sequence shown here is derived from an EMBL/GenBank/DDBJ whole genome shotgun (WGS) entry which is preliminary data.</text>
</comment>